<dbReference type="RefSeq" id="WP_161827226.1">
    <property type="nucleotide sequence ID" value="NZ_WVIC01000075.1"/>
</dbReference>
<organism evidence="5 6">
    <name type="scientific">Petrachloros mirabilis ULC683</name>
    <dbReference type="NCBI Taxonomy" id="2781853"/>
    <lineage>
        <taxon>Bacteria</taxon>
        <taxon>Bacillati</taxon>
        <taxon>Cyanobacteriota</taxon>
        <taxon>Cyanophyceae</taxon>
        <taxon>Synechococcales</taxon>
        <taxon>Petrachlorosaceae</taxon>
        <taxon>Petrachloros</taxon>
        <taxon>Petrachloros mirabilis</taxon>
    </lineage>
</organism>
<keyword evidence="6" id="KW-1185">Reference proteome</keyword>
<dbReference type="Pfam" id="PF00487">
    <property type="entry name" value="FA_desaturase"/>
    <property type="match status" value="1"/>
</dbReference>
<name>A0A8K2AA08_9CYAN</name>
<feature type="transmembrane region" description="Helical" evidence="3">
    <location>
        <begin position="77"/>
        <end position="95"/>
    </location>
</feature>
<feature type="transmembrane region" description="Helical" evidence="3">
    <location>
        <begin position="170"/>
        <end position="191"/>
    </location>
</feature>
<dbReference type="GO" id="GO:0046513">
    <property type="term" value="P:ceramide biosynthetic process"/>
    <property type="evidence" value="ECO:0007669"/>
    <property type="project" value="TreeGrafter"/>
</dbReference>
<gene>
    <name evidence="5" type="ORF">GS597_20030</name>
</gene>
<keyword evidence="3" id="KW-1133">Transmembrane helix</keyword>
<sequence length="253" mass="29617">MITLELRGKSEPGSDWLGIGGAIALLSLWSITLLAGLQWTDWEWGGLLVAVWARTFLHTGLFVIGHDAMHRSLCPRYPWWNNFIGQIAVGLYACLPFGDCCRKHWAHHRHPGRKDDPDFHPGRTAHPLGWYLRFLRTYLTLAQLWRLGLQWGVLLALSCGLSLYSPVNLWWFWILPFFLSSVQLFIFGTYLPHHPQAQSHANGHHATSSYYPLLWSFLSCYHFGYHWEHHEYPQVPWYRLPLLVKSNRRFRFL</sequence>
<evidence type="ECO:0000313" key="6">
    <source>
        <dbReference type="Proteomes" id="UP000607397"/>
    </source>
</evidence>
<dbReference type="InterPro" id="IPR005804">
    <property type="entry name" value="FA_desaturase_dom"/>
</dbReference>
<dbReference type="Proteomes" id="UP000607397">
    <property type="component" value="Unassembled WGS sequence"/>
</dbReference>
<keyword evidence="3" id="KW-0472">Membrane</keyword>
<accession>A0A8K2AA08</accession>
<comment type="similarity">
    <text evidence="2">Belongs to the fatty acid desaturase type 2 family.</text>
</comment>
<keyword evidence="3" id="KW-0812">Transmembrane</keyword>
<evidence type="ECO:0000256" key="3">
    <source>
        <dbReference type="SAM" id="Phobius"/>
    </source>
</evidence>
<dbReference type="PANTHER" id="PTHR12879:SF8">
    <property type="entry name" value="SPHINGOLIPID DELTA(4)-DESATURASE DES1"/>
    <property type="match status" value="1"/>
</dbReference>
<comment type="cofactor">
    <cofactor evidence="1">
        <name>Fe(2+)</name>
        <dbReference type="ChEBI" id="CHEBI:29033"/>
    </cofactor>
</comment>
<evidence type="ECO:0000259" key="4">
    <source>
        <dbReference type="Pfam" id="PF00487"/>
    </source>
</evidence>
<evidence type="ECO:0000256" key="1">
    <source>
        <dbReference type="ARBA" id="ARBA00001954"/>
    </source>
</evidence>
<comment type="caution">
    <text evidence="5">The sequence shown here is derived from an EMBL/GenBank/DDBJ whole genome shotgun (WGS) entry which is preliminary data.</text>
</comment>
<dbReference type="GO" id="GO:0042284">
    <property type="term" value="F:sphingolipid delta-4 desaturase activity"/>
    <property type="evidence" value="ECO:0007669"/>
    <property type="project" value="TreeGrafter"/>
</dbReference>
<feature type="transmembrane region" description="Helical" evidence="3">
    <location>
        <begin position="144"/>
        <end position="164"/>
    </location>
</feature>
<reference evidence="5" key="1">
    <citation type="submission" date="2019-12" db="EMBL/GenBank/DDBJ databases">
        <title>High-Quality draft genome sequences of three cyanobacteria isolated from the limestone walls of the Old Cathedral of Coimbra.</title>
        <authorList>
            <person name="Tiago I."/>
            <person name="Soares F."/>
            <person name="Portugal A."/>
        </authorList>
    </citation>
    <scope>NUCLEOTIDE SEQUENCE [LARGE SCALE GENOMIC DNA]</scope>
    <source>
        <strain evidence="5">C</strain>
    </source>
</reference>
<feature type="domain" description="Fatty acid desaturase" evidence="4">
    <location>
        <begin position="44"/>
        <end position="245"/>
    </location>
</feature>
<feature type="transmembrane region" description="Helical" evidence="3">
    <location>
        <begin position="16"/>
        <end position="37"/>
    </location>
</feature>
<dbReference type="EMBL" id="WVIC01000075">
    <property type="protein sequence ID" value="NCJ08755.1"/>
    <property type="molecule type" value="Genomic_DNA"/>
</dbReference>
<evidence type="ECO:0000313" key="5">
    <source>
        <dbReference type="EMBL" id="NCJ08755.1"/>
    </source>
</evidence>
<protein>
    <submittedName>
        <fullName evidence="5">Beta-carotene ketolase</fullName>
    </submittedName>
</protein>
<evidence type="ECO:0000256" key="2">
    <source>
        <dbReference type="ARBA" id="ARBA00008749"/>
    </source>
</evidence>
<feature type="transmembrane region" description="Helical" evidence="3">
    <location>
        <begin position="44"/>
        <end position="65"/>
    </location>
</feature>
<proteinExistence type="inferred from homology"/>
<dbReference type="AlphaFoldDB" id="A0A8K2AA08"/>
<dbReference type="PANTHER" id="PTHR12879">
    <property type="entry name" value="SPHINGOLIPID DELTA 4 DESATURASE/C-4 HYDROXYLASE PROTEIN DES2"/>
    <property type="match status" value="1"/>
</dbReference>
<dbReference type="GO" id="GO:0016020">
    <property type="term" value="C:membrane"/>
    <property type="evidence" value="ECO:0007669"/>
    <property type="project" value="GOC"/>
</dbReference>